<dbReference type="Proteomes" id="UP001605036">
    <property type="component" value="Unassembled WGS sequence"/>
</dbReference>
<keyword evidence="2" id="KW-1185">Reference proteome</keyword>
<protein>
    <submittedName>
        <fullName evidence="1">Uncharacterized protein</fullName>
    </submittedName>
</protein>
<dbReference type="AlphaFoldDB" id="A0ABD1XGH9"/>
<sequence length="204" mass="22178">MQNVASRLPILEECLAGDSPTPRSQFGTLAVKVRFYFSSGHLKAHPQRSSSSSASEHCFISILPGGLENLSDDLEERVPFGLGSFAEVSGLNNCSGTFSCKKHLLSTHQTISLEHKVPPWQEVPTASSRWSSDVTPIFFRIGKTVCLLKAIPSQYLALRIASCFKVVEPGKAHSLLSTDVRDILEGAKAKTTPTTLFADVFPCN</sequence>
<comment type="caution">
    <text evidence="1">The sequence shown here is derived from an EMBL/GenBank/DDBJ whole genome shotgun (WGS) entry which is preliminary data.</text>
</comment>
<reference evidence="1 2" key="1">
    <citation type="submission" date="2024-09" db="EMBL/GenBank/DDBJ databases">
        <title>Chromosome-scale assembly of Riccia fluitans.</title>
        <authorList>
            <person name="Paukszto L."/>
            <person name="Sawicki J."/>
            <person name="Karawczyk K."/>
            <person name="Piernik-Szablinska J."/>
            <person name="Szczecinska M."/>
            <person name="Mazdziarz M."/>
        </authorList>
    </citation>
    <scope>NUCLEOTIDE SEQUENCE [LARGE SCALE GENOMIC DNA]</scope>
    <source>
        <strain evidence="1">Rf_01</strain>
        <tissue evidence="1">Aerial parts of the thallus</tissue>
    </source>
</reference>
<proteinExistence type="predicted"/>
<evidence type="ECO:0000313" key="2">
    <source>
        <dbReference type="Proteomes" id="UP001605036"/>
    </source>
</evidence>
<accession>A0ABD1XGH9</accession>
<evidence type="ECO:0000313" key="1">
    <source>
        <dbReference type="EMBL" id="KAL2608040.1"/>
    </source>
</evidence>
<gene>
    <name evidence="1" type="ORF">R1flu_026613</name>
</gene>
<name>A0ABD1XGH9_9MARC</name>
<dbReference type="EMBL" id="JBHFFA010000008">
    <property type="protein sequence ID" value="KAL2608040.1"/>
    <property type="molecule type" value="Genomic_DNA"/>
</dbReference>
<organism evidence="1 2">
    <name type="scientific">Riccia fluitans</name>
    <dbReference type="NCBI Taxonomy" id="41844"/>
    <lineage>
        <taxon>Eukaryota</taxon>
        <taxon>Viridiplantae</taxon>
        <taxon>Streptophyta</taxon>
        <taxon>Embryophyta</taxon>
        <taxon>Marchantiophyta</taxon>
        <taxon>Marchantiopsida</taxon>
        <taxon>Marchantiidae</taxon>
        <taxon>Marchantiales</taxon>
        <taxon>Ricciaceae</taxon>
        <taxon>Riccia</taxon>
    </lineage>
</organism>